<feature type="domain" description="T-SNARE coiled-coil homology" evidence="3">
    <location>
        <begin position="41"/>
        <end position="103"/>
    </location>
</feature>
<feature type="compositionally biased region" description="Basic and acidic residues" evidence="2">
    <location>
        <begin position="126"/>
        <end position="155"/>
    </location>
</feature>
<keyword evidence="5" id="KW-1185">Reference proteome</keyword>
<dbReference type="FunCoup" id="A0A1Y1XTJ9">
    <property type="interactions" value="75"/>
</dbReference>
<dbReference type="CDD" id="cd15841">
    <property type="entry name" value="SNARE_Qc"/>
    <property type="match status" value="1"/>
</dbReference>
<dbReference type="EMBL" id="MCFE01000494">
    <property type="protein sequence ID" value="ORX88826.1"/>
    <property type="molecule type" value="Genomic_DNA"/>
</dbReference>
<comment type="similarity">
    <text evidence="1">Belongs to the SNAP-25 family.</text>
</comment>
<evidence type="ECO:0000259" key="3">
    <source>
        <dbReference type="PROSITE" id="PS50192"/>
    </source>
</evidence>
<dbReference type="OrthoDB" id="18679at2759"/>
<dbReference type="InParanoid" id="A0A1Y1XTJ9"/>
<dbReference type="PANTHER" id="PTHR19305">
    <property type="entry name" value="SYNAPTOSOMAL ASSOCIATED PROTEIN"/>
    <property type="match status" value="1"/>
</dbReference>
<sequence length="259" mass="29229">MEDFRRFRQQQQPQAYSQNQYGASGEVDEDAEVNVLRQEINKVRDESLASTQNAIRTLKQTEEMAQNTLVKLGEQSESINSIRGQLDIADVQADLAAEKTAELKKLNGSIFKVNFSNPFGSKKKKEKELAKLQAEHKAQQERKEELRKFDYDAKQRVASATGNRPGARSAYSGSGSGQSQGQSYASSGYTFEGEGEEQERQIDENLDIMSDSLSRLKNMGLSMRDEISLQNQVLDGVNQRADEVDQKIHTNQFRLNRIK</sequence>
<proteinExistence type="inferred from homology"/>
<dbReference type="GO" id="GO:0019905">
    <property type="term" value="F:syntaxin binding"/>
    <property type="evidence" value="ECO:0007669"/>
    <property type="project" value="TreeGrafter"/>
</dbReference>
<feature type="domain" description="T-SNARE coiled-coil homology" evidence="3">
    <location>
        <begin position="196"/>
        <end position="258"/>
    </location>
</feature>
<dbReference type="PROSITE" id="PS50192">
    <property type="entry name" value="T_SNARE"/>
    <property type="match status" value="2"/>
</dbReference>
<dbReference type="Proteomes" id="UP000193498">
    <property type="component" value="Unassembled WGS sequence"/>
</dbReference>
<dbReference type="Gene3D" id="1.20.5.110">
    <property type="match status" value="2"/>
</dbReference>
<feature type="compositionally biased region" description="Low complexity" evidence="2">
    <location>
        <begin position="9"/>
        <end position="20"/>
    </location>
</feature>
<comment type="caution">
    <text evidence="4">The sequence shown here is derived from an EMBL/GenBank/DDBJ whole genome shotgun (WGS) entry which is preliminary data.</text>
</comment>
<dbReference type="InterPro" id="IPR000727">
    <property type="entry name" value="T_SNARE_dom"/>
</dbReference>
<dbReference type="PANTHER" id="PTHR19305:SF9">
    <property type="entry name" value="SYNAPTOSOMAL-ASSOCIATED PROTEIN 29"/>
    <property type="match status" value="1"/>
</dbReference>
<feature type="compositionally biased region" description="Low complexity" evidence="2">
    <location>
        <begin position="166"/>
        <end position="189"/>
    </location>
</feature>
<accession>A0A1Y1XTJ9</accession>
<dbReference type="SMART" id="SM00397">
    <property type="entry name" value="t_SNARE"/>
    <property type="match status" value="2"/>
</dbReference>
<evidence type="ECO:0000256" key="1">
    <source>
        <dbReference type="ARBA" id="ARBA00009480"/>
    </source>
</evidence>
<dbReference type="GO" id="GO:0006906">
    <property type="term" value="P:vesicle fusion"/>
    <property type="evidence" value="ECO:0007669"/>
    <property type="project" value="TreeGrafter"/>
</dbReference>
<dbReference type="GO" id="GO:0005886">
    <property type="term" value="C:plasma membrane"/>
    <property type="evidence" value="ECO:0007669"/>
    <property type="project" value="TreeGrafter"/>
</dbReference>
<dbReference type="CDD" id="cd15886">
    <property type="entry name" value="SNARE_SEC9N"/>
    <property type="match status" value="1"/>
</dbReference>
<evidence type="ECO:0000256" key="2">
    <source>
        <dbReference type="SAM" id="MobiDB-lite"/>
    </source>
</evidence>
<dbReference type="AlphaFoldDB" id="A0A1Y1XTJ9"/>
<dbReference type="SUPFAM" id="SSF58038">
    <property type="entry name" value="SNARE fusion complex"/>
    <property type="match status" value="2"/>
</dbReference>
<gene>
    <name evidence="4" type="ORF">K493DRAFT_306282</name>
</gene>
<evidence type="ECO:0000313" key="4">
    <source>
        <dbReference type="EMBL" id="ORX88826.1"/>
    </source>
</evidence>
<name>A0A1Y1XTJ9_9FUNG</name>
<feature type="region of interest" description="Disordered" evidence="2">
    <location>
        <begin position="126"/>
        <end position="205"/>
    </location>
</feature>
<organism evidence="4 5">
    <name type="scientific">Basidiobolus meristosporus CBS 931.73</name>
    <dbReference type="NCBI Taxonomy" id="1314790"/>
    <lineage>
        <taxon>Eukaryota</taxon>
        <taxon>Fungi</taxon>
        <taxon>Fungi incertae sedis</taxon>
        <taxon>Zoopagomycota</taxon>
        <taxon>Entomophthoromycotina</taxon>
        <taxon>Basidiobolomycetes</taxon>
        <taxon>Basidiobolales</taxon>
        <taxon>Basidiobolaceae</taxon>
        <taxon>Basidiobolus</taxon>
    </lineage>
</organism>
<dbReference type="GO" id="GO:0005484">
    <property type="term" value="F:SNAP receptor activity"/>
    <property type="evidence" value="ECO:0007669"/>
    <property type="project" value="TreeGrafter"/>
</dbReference>
<reference evidence="4 5" key="1">
    <citation type="submission" date="2016-07" db="EMBL/GenBank/DDBJ databases">
        <title>Pervasive Adenine N6-methylation of Active Genes in Fungi.</title>
        <authorList>
            <consortium name="DOE Joint Genome Institute"/>
            <person name="Mondo S.J."/>
            <person name="Dannebaum R.O."/>
            <person name="Kuo R.C."/>
            <person name="Labutti K."/>
            <person name="Haridas S."/>
            <person name="Kuo A."/>
            <person name="Salamov A."/>
            <person name="Ahrendt S.R."/>
            <person name="Lipzen A."/>
            <person name="Sullivan W."/>
            <person name="Andreopoulos W.B."/>
            <person name="Clum A."/>
            <person name="Lindquist E."/>
            <person name="Daum C."/>
            <person name="Ramamoorthy G.K."/>
            <person name="Gryganskyi A."/>
            <person name="Culley D."/>
            <person name="Magnuson J.K."/>
            <person name="James T.Y."/>
            <person name="O'Malley M.A."/>
            <person name="Stajich J.E."/>
            <person name="Spatafora J.W."/>
            <person name="Visel A."/>
            <person name="Grigoriev I.V."/>
        </authorList>
    </citation>
    <scope>NUCLEOTIDE SEQUENCE [LARGE SCALE GENOMIC DNA]</scope>
    <source>
        <strain evidence="4 5">CBS 931.73</strain>
    </source>
</reference>
<dbReference type="GO" id="GO:0006887">
    <property type="term" value="P:exocytosis"/>
    <property type="evidence" value="ECO:0007669"/>
    <property type="project" value="TreeGrafter"/>
</dbReference>
<dbReference type="GO" id="GO:0031201">
    <property type="term" value="C:SNARE complex"/>
    <property type="evidence" value="ECO:0007669"/>
    <property type="project" value="TreeGrafter"/>
</dbReference>
<protein>
    <recommendedName>
        <fullName evidence="3">t-SNARE coiled-coil homology domain-containing protein</fullName>
    </recommendedName>
</protein>
<feature type="region of interest" description="Disordered" evidence="2">
    <location>
        <begin position="1"/>
        <end position="28"/>
    </location>
</feature>
<dbReference type="STRING" id="1314790.A0A1Y1XTJ9"/>
<evidence type="ECO:0000313" key="5">
    <source>
        <dbReference type="Proteomes" id="UP000193498"/>
    </source>
</evidence>